<evidence type="ECO:0000313" key="4">
    <source>
        <dbReference type="RefSeq" id="XP_033535332.1"/>
    </source>
</evidence>
<feature type="compositionally biased region" description="Low complexity" evidence="1">
    <location>
        <begin position="594"/>
        <end position="606"/>
    </location>
</feature>
<dbReference type="AlphaFoldDB" id="A0A6G1G6X1"/>
<feature type="region of interest" description="Disordered" evidence="1">
    <location>
        <begin position="511"/>
        <end position="715"/>
    </location>
</feature>
<evidence type="ECO:0000256" key="1">
    <source>
        <dbReference type="SAM" id="MobiDB-lite"/>
    </source>
</evidence>
<dbReference type="RefSeq" id="XP_033535332.1">
    <property type="nucleotide sequence ID" value="XM_033681158.1"/>
</dbReference>
<feature type="region of interest" description="Disordered" evidence="1">
    <location>
        <begin position="384"/>
        <end position="422"/>
    </location>
</feature>
<reference evidence="4" key="2">
    <citation type="submission" date="2020-04" db="EMBL/GenBank/DDBJ databases">
        <authorList>
            <consortium name="NCBI Genome Project"/>
        </authorList>
    </citation>
    <scope>NUCLEOTIDE SEQUENCE</scope>
    <source>
        <strain evidence="4">CBS 781.70</strain>
    </source>
</reference>
<dbReference type="InterPro" id="IPR053221">
    <property type="entry name" value="Burnettramic_acid_biosynth"/>
</dbReference>
<organism evidence="2">
    <name type="scientific">Eremomyces bilateralis CBS 781.70</name>
    <dbReference type="NCBI Taxonomy" id="1392243"/>
    <lineage>
        <taxon>Eukaryota</taxon>
        <taxon>Fungi</taxon>
        <taxon>Dikarya</taxon>
        <taxon>Ascomycota</taxon>
        <taxon>Pezizomycotina</taxon>
        <taxon>Dothideomycetes</taxon>
        <taxon>Dothideomycetes incertae sedis</taxon>
        <taxon>Eremomycetales</taxon>
        <taxon>Eremomycetaceae</taxon>
        <taxon>Eremomyces</taxon>
    </lineage>
</organism>
<feature type="region of interest" description="Disordered" evidence="1">
    <location>
        <begin position="1"/>
        <end position="57"/>
    </location>
</feature>
<protein>
    <submittedName>
        <fullName evidence="2 4">Uncharacterized protein</fullName>
    </submittedName>
</protein>
<reference evidence="2 4" key="1">
    <citation type="submission" date="2020-01" db="EMBL/GenBank/DDBJ databases">
        <authorList>
            <consortium name="DOE Joint Genome Institute"/>
            <person name="Haridas S."/>
            <person name="Albert R."/>
            <person name="Binder M."/>
            <person name="Bloem J."/>
            <person name="Labutti K."/>
            <person name="Salamov A."/>
            <person name="Andreopoulos B."/>
            <person name="Baker S.E."/>
            <person name="Barry K."/>
            <person name="Bills G."/>
            <person name="Bluhm B.H."/>
            <person name="Cannon C."/>
            <person name="Castanera R."/>
            <person name="Culley D.E."/>
            <person name="Daum C."/>
            <person name="Ezra D."/>
            <person name="Gonzalez J.B."/>
            <person name="Henrissat B."/>
            <person name="Kuo A."/>
            <person name="Liang C."/>
            <person name="Lipzen A."/>
            <person name="Lutzoni F."/>
            <person name="Magnuson J."/>
            <person name="Mondo S."/>
            <person name="Nolan M."/>
            <person name="Ohm R."/>
            <person name="Pangilinan J."/>
            <person name="Park H.-J."/>
            <person name="Ramirez L."/>
            <person name="Alfaro M."/>
            <person name="Sun H."/>
            <person name="Tritt A."/>
            <person name="Yoshinaga Y."/>
            <person name="Zwiers L.-H."/>
            <person name="Turgeon B.G."/>
            <person name="Goodwin S.B."/>
            <person name="Spatafora J.W."/>
            <person name="Crous P.W."/>
            <person name="Grigoriev I.V."/>
        </authorList>
    </citation>
    <scope>NUCLEOTIDE SEQUENCE</scope>
    <source>
        <strain evidence="2 4">CBS 781.70</strain>
    </source>
</reference>
<dbReference type="GeneID" id="54421728"/>
<feature type="compositionally biased region" description="Basic and acidic residues" evidence="1">
    <location>
        <begin position="1"/>
        <end position="26"/>
    </location>
</feature>
<sequence>MEKSTPTESRNPDHFILDDHDSDYESHYSPMLTPQSSQLGEVPDLPPSYEQAQAELEQQASNLQVYRVVLQDGSQHAARGEHDPSNEHLHVANGVRSGTTAPIPVLSGPQRDSTAAPIPAAGNHSPENPQGQGDVRPPASLLDTALSFAQHTPSEDTRFAPRLSQPVVIPQLILPHTSTSDNGGLPTFARAYSKPLHAHDISPQDFVAFLDGLNALAKAPINGEVVRDFLYRANTMFFVPRGLHVRISALGELIALLNRGSGARGNVDELMAKLMQEEEDIRASLTPGADGTGSADGITNAVKLSRTLEPLAATLLFEVPEAGAAAVALRAMIDRMGTLSLGNEAASPNGGNASREERPVTVHELSNDAASENTGLLLDIDRPSSPVPSYHTIPTEMSAQDFSTQRQPPSDEKRPMPNARTQSWQEWGEDIGKRWGDWGQDVGKRWGTWGENFGARAEYFGDDIGRRAEKWGEGVENKFAGPSKRGCYGKEKGRAGSVPFGSPFGPGHGPFARGGPFPHGGGPFPHGGGPFTRSDGPFGRPHGQGGCGSRPWSGAGYGGRAFGGRRGSWGGQGRRRGWNQHDRDGDDSGDESDSSSASSSSSSSDGSSRRDGRRSGEQRGRRSYHPDRGAVRGDHNPLASHPASSPMPGAFPPHPPPPPMPATPAVPSLPALPFGLTRPPMPGSFPAPPQPPSPHGHGRRGRRRDRKHKDATSKYTERITAIEEAAAAALAAGIPDSEIYAERTKALEKAALRLNKRMRKEVGHSEKKALKEVWKARVQGLTREDKKRMKQLWREHMGRGWRPRGVDARDEMEEMWKIWERVRDGVDGTEGQTQGIEIGARSGGERGSQVTQEVGITGVQTDKGVHREDKELMWVVVENLGGM</sequence>
<feature type="compositionally biased region" description="Gly residues" evidence="1">
    <location>
        <begin position="555"/>
        <end position="572"/>
    </location>
</feature>
<dbReference type="Proteomes" id="UP000504638">
    <property type="component" value="Unplaced"/>
</dbReference>
<proteinExistence type="predicted"/>
<dbReference type="PANTHER" id="PTHR38887:SF1">
    <property type="entry name" value="RAS MODIFICATION PROTEIN ERF4"/>
    <property type="match status" value="1"/>
</dbReference>
<dbReference type="OrthoDB" id="3068835at2759"/>
<feature type="compositionally biased region" description="Gly residues" evidence="1">
    <location>
        <begin position="517"/>
        <end position="530"/>
    </location>
</feature>
<feature type="compositionally biased region" description="Basic and acidic residues" evidence="1">
    <location>
        <begin position="607"/>
        <end position="635"/>
    </location>
</feature>
<name>A0A6G1G6X1_9PEZI</name>
<evidence type="ECO:0000313" key="2">
    <source>
        <dbReference type="EMBL" id="KAF1813701.1"/>
    </source>
</evidence>
<dbReference type="EMBL" id="ML975154">
    <property type="protein sequence ID" value="KAF1813701.1"/>
    <property type="molecule type" value="Genomic_DNA"/>
</dbReference>
<reference evidence="4" key="3">
    <citation type="submission" date="2025-04" db="UniProtKB">
        <authorList>
            <consortium name="RefSeq"/>
        </authorList>
    </citation>
    <scope>IDENTIFICATION</scope>
    <source>
        <strain evidence="4">CBS 781.70</strain>
    </source>
</reference>
<feature type="compositionally biased region" description="Polar residues" evidence="1">
    <location>
        <begin position="395"/>
        <end position="408"/>
    </location>
</feature>
<feature type="compositionally biased region" description="Basic residues" evidence="1">
    <location>
        <begin position="696"/>
        <end position="707"/>
    </location>
</feature>
<evidence type="ECO:0000313" key="3">
    <source>
        <dbReference type="Proteomes" id="UP000504638"/>
    </source>
</evidence>
<dbReference type="PANTHER" id="PTHR38887">
    <property type="entry name" value="CHROMOSOME 21, WHOLE GENOME SHOTGUN SEQUENCE"/>
    <property type="match status" value="1"/>
</dbReference>
<feature type="compositionally biased region" description="Pro residues" evidence="1">
    <location>
        <begin position="649"/>
        <end position="664"/>
    </location>
</feature>
<feature type="region of interest" description="Disordered" evidence="1">
    <location>
        <begin position="97"/>
        <end position="139"/>
    </location>
</feature>
<feature type="compositionally biased region" description="Pro residues" evidence="1">
    <location>
        <begin position="679"/>
        <end position="694"/>
    </location>
</feature>
<gene>
    <name evidence="2 4" type="ORF">P152DRAFT_472523</name>
</gene>
<keyword evidence="3" id="KW-1185">Reference proteome</keyword>
<accession>A0A6G1G6X1</accession>